<evidence type="ECO:0000313" key="9">
    <source>
        <dbReference type="Proteomes" id="UP000325902"/>
    </source>
</evidence>
<dbReference type="Pfam" id="PF00270">
    <property type="entry name" value="DEAD"/>
    <property type="match status" value="1"/>
</dbReference>
<keyword evidence="2 5" id="KW-0378">Hydrolase</keyword>
<dbReference type="AlphaFoldDB" id="A0A5N5DEF9"/>
<dbReference type="InterPro" id="IPR027417">
    <property type="entry name" value="P-loop_NTPase"/>
</dbReference>
<dbReference type="Gene3D" id="3.40.50.300">
    <property type="entry name" value="P-loop containing nucleotide triphosphate hydrolases"/>
    <property type="match status" value="2"/>
</dbReference>
<comment type="function">
    <text evidence="5">RNA helicase.</text>
</comment>
<dbReference type="EMBL" id="VCHE01000027">
    <property type="protein sequence ID" value="KAB2576095.1"/>
    <property type="molecule type" value="Genomic_DNA"/>
</dbReference>
<dbReference type="GO" id="GO:0003724">
    <property type="term" value="F:RNA helicase activity"/>
    <property type="evidence" value="ECO:0007669"/>
    <property type="project" value="UniProtKB-EC"/>
</dbReference>
<feature type="compositionally biased region" description="Basic and acidic residues" evidence="6">
    <location>
        <begin position="1"/>
        <end position="11"/>
    </location>
</feature>
<dbReference type="InterPro" id="IPR014001">
    <property type="entry name" value="Helicase_ATP-bd"/>
</dbReference>
<dbReference type="SUPFAM" id="SSF52540">
    <property type="entry name" value="P-loop containing nucleoside triphosphate hydrolases"/>
    <property type="match status" value="1"/>
</dbReference>
<feature type="region of interest" description="Disordered" evidence="6">
    <location>
        <begin position="1"/>
        <end position="45"/>
    </location>
</feature>
<dbReference type="PROSITE" id="PS51194">
    <property type="entry name" value="HELICASE_CTER"/>
    <property type="match status" value="1"/>
</dbReference>
<comment type="catalytic activity">
    <reaction evidence="5">
        <text>ATP + H2O = ADP + phosphate + H(+)</text>
        <dbReference type="Rhea" id="RHEA:13065"/>
        <dbReference type="ChEBI" id="CHEBI:15377"/>
        <dbReference type="ChEBI" id="CHEBI:15378"/>
        <dbReference type="ChEBI" id="CHEBI:30616"/>
        <dbReference type="ChEBI" id="CHEBI:43474"/>
        <dbReference type="ChEBI" id="CHEBI:456216"/>
        <dbReference type="EC" id="3.6.4.13"/>
    </reaction>
</comment>
<feature type="domain" description="Helicase C-terminal" evidence="7">
    <location>
        <begin position="470"/>
        <end position="642"/>
    </location>
</feature>
<evidence type="ECO:0000259" key="7">
    <source>
        <dbReference type="PROSITE" id="PS51194"/>
    </source>
</evidence>
<dbReference type="GO" id="GO:0003723">
    <property type="term" value="F:RNA binding"/>
    <property type="evidence" value="ECO:0007669"/>
    <property type="project" value="UniProtKB-UniRule"/>
</dbReference>
<sequence length="647" mass="72009">MDAAGDSERNDAASPSSPIPAGPHHAALNRQISGSKKSALTRTLDCDPDRNEFTIAMDCLHPEKFDSSTLPDSGTAGQTASQSRLWIEQEVAMIFGSLSPDLDSHLRHAEPIEPTNQLDDSVKASTPIPDTLAINFRITDTANPQEPESHDMITATVSAPSITSSCHVEPSLDEYTAPSCDNFHMRWLWDDPEDPVPYIESAPSQKTTAKDSSSGESALPEFFLQDLKCSLTKNLQDLGITGFTLIQADILRLIEKTIYNDADAVIFSSTNSGKSTAVLLGLIMDASIKNDKAAIAYRSPGDFAEVQRRSCRAPFAIIVCPTRDLAIDIFRRAWYLCHNTNVKPVLSIGGNGDLTVGDILIGTTGKLNRIAKDRMIGPAQYVVIEQASDMLQDSSRRILHRLLYENGAADCNTKFMCLFGGEDFVQNLRENYEKLIGSLTWGSPDSPRYITQRCQTRPFNGGQVHQHFFKVENHYMDLVSRLTKALHRNDKVKAVVFTKTTEDCDVLEDLLSHRIDDGLRKVRARGNNMSPRQREVNVESLRRGQCQILVTTGSLALGVKIVNVTHVIHFTLPRDEKKDESKLFAEYLQRIGMGGLSDHEITSWAYYDEKDERLFRFLAAHLVHSEQATSIEEVLEKFENGETIMPH</sequence>
<dbReference type="SMART" id="SM00487">
    <property type="entry name" value="DEXDc"/>
    <property type="match status" value="1"/>
</dbReference>
<keyword evidence="4 5" id="KW-0694">RNA-binding</keyword>
<dbReference type="InterPro" id="IPR011545">
    <property type="entry name" value="DEAD/DEAH_box_helicase_dom"/>
</dbReference>
<keyword evidence="3 5" id="KW-0067">ATP-binding</keyword>
<gene>
    <name evidence="8" type="primary">DED1_0</name>
    <name evidence="8" type="ORF">DBV05_g5351</name>
</gene>
<accession>A0A5N5DEF9</accession>
<dbReference type="EC" id="3.6.4.13" evidence="5"/>
<evidence type="ECO:0000256" key="4">
    <source>
        <dbReference type="ARBA" id="ARBA00022884"/>
    </source>
</evidence>
<evidence type="ECO:0000256" key="1">
    <source>
        <dbReference type="ARBA" id="ARBA00022741"/>
    </source>
</evidence>
<evidence type="ECO:0000256" key="5">
    <source>
        <dbReference type="RuleBase" id="RU365068"/>
    </source>
</evidence>
<dbReference type="InterPro" id="IPR001650">
    <property type="entry name" value="Helicase_C-like"/>
</dbReference>
<keyword evidence="1 5" id="KW-0547">Nucleotide-binding</keyword>
<evidence type="ECO:0000256" key="6">
    <source>
        <dbReference type="SAM" id="MobiDB-lite"/>
    </source>
</evidence>
<comment type="caution">
    <text evidence="8">The sequence shown here is derived from an EMBL/GenBank/DDBJ whole genome shotgun (WGS) entry which is preliminary data.</text>
</comment>
<dbReference type="Pfam" id="PF00271">
    <property type="entry name" value="Helicase_C"/>
    <property type="match status" value="1"/>
</dbReference>
<evidence type="ECO:0000256" key="2">
    <source>
        <dbReference type="ARBA" id="ARBA00022801"/>
    </source>
</evidence>
<feature type="compositionally biased region" description="Polar residues" evidence="6">
    <location>
        <begin position="30"/>
        <end position="41"/>
    </location>
</feature>
<evidence type="ECO:0000313" key="8">
    <source>
        <dbReference type="EMBL" id="KAB2576095.1"/>
    </source>
</evidence>
<keyword evidence="9" id="KW-1185">Reference proteome</keyword>
<dbReference type="SMART" id="SM00490">
    <property type="entry name" value="HELICc"/>
    <property type="match status" value="1"/>
</dbReference>
<proteinExistence type="inferred from homology"/>
<protein>
    <recommendedName>
        <fullName evidence="5">ATP-dependent RNA helicase</fullName>
        <ecNumber evidence="5">3.6.4.13</ecNumber>
    </recommendedName>
</protein>
<keyword evidence="5 8" id="KW-0347">Helicase</keyword>
<comment type="domain">
    <text evidence="5">The Q motif is unique to and characteristic of the DEAD box family of RNA helicases and controls ATP binding and hydrolysis.</text>
</comment>
<comment type="similarity">
    <text evidence="5">Belongs to the DEAD box helicase family.</text>
</comment>
<dbReference type="GO" id="GO:0016787">
    <property type="term" value="F:hydrolase activity"/>
    <property type="evidence" value="ECO:0007669"/>
    <property type="project" value="UniProtKB-KW"/>
</dbReference>
<dbReference type="GO" id="GO:0005524">
    <property type="term" value="F:ATP binding"/>
    <property type="evidence" value="ECO:0007669"/>
    <property type="project" value="UniProtKB-UniRule"/>
</dbReference>
<name>A0A5N5DEF9_9PEZI</name>
<evidence type="ECO:0000256" key="3">
    <source>
        <dbReference type="ARBA" id="ARBA00022840"/>
    </source>
</evidence>
<organism evidence="8 9">
    <name type="scientific">Lasiodiplodia theobromae</name>
    <dbReference type="NCBI Taxonomy" id="45133"/>
    <lineage>
        <taxon>Eukaryota</taxon>
        <taxon>Fungi</taxon>
        <taxon>Dikarya</taxon>
        <taxon>Ascomycota</taxon>
        <taxon>Pezizomycotina</taxon>
        <taxon>Dothideomycetes</taxon>
        <taxon>Dothideomycetes incertae sedis</taxon>
        <taxon>Botryosphaeriales</taxon>
        <taxon>Botryosphaeriaceae</taxon>
        <taxon>Lasiodiplodia</taxon>
    </lineage>
</organism>
<dbReference type="Proteomes" id="UP000325902">
    <property type="component" value="Unassembled WGS sequence"/>
</dbReference>
<reference evidence="8 9" key="1">
    <citation type="journal article" date="2019" name="Sci. Rep.">
        <title>A multi-omics analysis of the grapevine pathogen Lasiodiplodia theobromae reveals that temperature affects the expression of virulence- and pathogenicity-related genes.</title>
        <authorList>
            <person name="Felix C."/>
            <person name="Meneses R."/>
            <person name="Goncalves M.F.M."/>
            <person name="Tilleman L."/>
            <person name="Duarte A.S."/>
            <person name="Jorrin-Novo J.V."/>
            <person name="Van de Peer Y."/>
            <person name="Deforce D."/>
            <person name="Van Nieuwerburgh F."/>
            <person name="Esteves A.C."/>
            <person name="Alves A."/>
        </authorList>
    </citation>
    <scope>NUCLEOTIDE SEQUENCE [LARGE SCALE GENOMIC DNA]</scope>
    <source>
        <strain evidence="8 9">LA-SOL3</strain>
    </source>
</reference>
<dbReference type="PANTHER" id="PTHR24031">
    <property type="entry name" value="RNA HELICASE"/>
    <property type="match status" value="1"/>
</dbReference>